<reference evidence="1" key="1">
    <citation type="journal article" date="2013" name="Nat. Commun.">
        <title>Whole-genome sequencing of Oryza brachyantha reveals mechanisms underlying Oryza genome evolution.</title>
        <authorList>
            <person name="Chen J."/>
            <person name="Huang Q."/>
            <person name="Gao D."/>
            <person name="Wang J."/>
            <person name="Lang Y."/>
            <person name="Liu T."/>
            <person name="Li B."/>
            <person name="Bai Z."/>
            <person name="Luis Goicoechea J."/>
            <person name="Liang C."/>
            <person name="Chen C."/>
            <person name="Zhang W."/>
            <person name="Sun S."/>
            <person name="Liao Y."/>
            <person name="Zhang X."/>
            <person name="Yang L."/>
            <person name="Song C."/>
            <person name="Wang M."/>
            <person name="Shi J."/>
            <person name="Liu G."/>
            <person name="Liu J."/>
            <person name="Zhou H."/>
            <person name="Zhou W."/>
            <person name="Yu Q."/>
            <person name="An N."/>
            <person name="Chen Y."/>
            <person name="Cai Q."/>
            <person name="Wang B."/>
            <person name="Liu B."/>
            <person name="Min J."/>
            <person name="Huang Y."/>
            <person name="Wu H."/>
            <person name="Li Z."/>
            <person name="Zhang Y."/>
            <person name="Yin Y."/>
            <person name="Song W."/>
            <person name="Jiang J."/>
            <person name="Jackson S.A."/>
            <person name="Wing R.A."/>
            <person name="Wang J."/>
            <person name="Chen M."/>
        </authorList>
    </citation>
    <scope>NUCLEOTIDE SEQUENCE [LARGE SCALE GENOMIC DNA]</scope>
    <source>
        <strain evidence="1">cv. IRGC 101232</strain>
    </source>
</reference>
<dbReference type="OMA" id="CNYVLEH"/>
<organism evidence="1">
    <name type="scientific">Oryza brachyantha</name>
    <name type="common">malo sina</name>
    <dbReference type="NCBI Taxonomy" id="4533"/>
    <lineage>
        <taxon>Eukaryota</taxon>
        <taxon>Viridiplantae</taxon>
        <taxon>Streptophyta</taxon>
        <taxon>Embryophyta</taxon>
        <taxon>Tracheophyta</taxon>
        <taxon>Spermatophyta</taxon>
        <taxon>Magnoliopsida</taxon>
        <taxon>Liliopsida</taxon>
        <taxon>Poales</taxon>
        <taxon>Poaceae</taxon>
        <taxon>BOP clade</taxon>
        <taxon>Oryzoideae</taxon>
        <taxon>Oryzeae</taxon>
        <taxon>Oryzinae</taxon>
        <taxon>Oryza</taxon>
    </lineage>
</organism>
<dbReference type="InterPro" id="IPR023674">
    <property type="entry name" value="Ribosomal_uL1-like"/>
</dbReference>
<name>J3LZA8_ORYBR</name>
<dbReference type="AlphaFoldDB" id="J3LZA8"/>
<protein>
    <submittedName>
        <fullName evidence="1">Uncharacterized protein</fullName>
    </submittedName>
</protein>
<proteinExistence type="predicted"/>
<dbReference type="OrthoDB" id="10251727at2759"/>
<dbReference type="SUPFAM" id="SSF56808">
    <property type="entry name" value="Ribosomal protein L1"/>
    <property type="match status" value="1"/>
</dbReference>
<reference evidence="1" key="2">
    <citation type="submission" date="2013-04" db="UniProtKB">
        <authorList>
            <consortium name="EnsemblPlants"/>
        </authorList>
    </citation>
    <scope>IDENTIFICATION</scope>
</reference>
<evidence type="ECO:0000313" key="1">
    <source>
        <dbReference type="EnsemblPlants" id="OB04G24830.1"/>
    </source>
</evidence>
<keyword evidence="2" id="KW-1185">Reference proteome</keyword>
<dbReference type="Proteomes" id="UP000006038">
    <property type="component" value="Chromosome 4"/>
</dbReference>
<accession>J3LZA8</accession>
<dbReference type="HOGENOM" id="CLU_181187_0_0_1"/>
<dbReference type="Gramene" id="OB04G24830.1">
    <property type="protein sequence ID" value="OB04G24830.1"/>
    <property type="gene ID" value="OB04G24830"/>
</dbReference>
<dbReference type="STRING" id="4533.J3LZA8"/>
<dbReference type="KEGG" id="obr:107304090"/>
<dbReference type="GeneID" id="107304090"/>
<sequence length="82" mass="8671">MAQEEAVENLVAAVEAAAACVPRKWRNVRALHVKAPESIALPLYSSIGTGDDGKAEEAKRKGVAVEEQGIVKKSKKISSAGR</sequence>
<dbReference type="EnsemblPlants" id="OB04G24830.1">
    <property type="protein sequence ID" value="OB04G24830.1"/>
    <property type="gene ID" value="OB04G24830"/>
</dbReference>
<evidence type="ECO:0000313" key="2">
    <source>
        <dbReference type="Proteomes" id="UP000006038"/>
    </source>
</evidence>